<dbReference type="PANTHER" id="PTHR31002:SF34">
    <property type="entry name" value="CELL WALL PROTEIN CWP1-RELATED"/>
    <property type="match status" value="1"/>
</dbReference>
<dbReference type="InterPro" id="IPR056827">
    <property type="entry name" value="CBM87_Agd3"/>
</dbReference>
<feature type="signal peptide" evidence="1">
    <location>
        <begin position="1"/>
        <end position="21"/>
    </location>
</feature>
<feature type="non-terminal residue" evidence="5">
    <location>
        <position position="753"/>
    </location>
</feature>
<feature type="domain" description="Agd3 C-terminal" evidence="4">
    <location>
        <begin position="688"/>
        <end position="751"/>
    </location>
</feature>
<accession>A0A3E2H299</accession>
<proteinExistence type="predicted"/>
<dbReference type="EMBL" id="NCSJ02000223">
    <property type="protein sequence ID" value="RFU27103.1"/>
    <property type="molecule type" value="Genomic_DNA"/>
</dbReference>
<dbReference type="OrthoDB" id="2113314at2759"/>
<keyword evidence="6" id="KW-1185">Reference proteome</keyword>
<dbReference type="Pfam" id="PF25115">
    <property type="entry name" value="Agd3_CE"/>
    <property type="match status" value="1"/>
</dbReference>
<protein>
    <recommendedName>
        <fullName evidence="7">Extracellular serine-rich protein</fullName>
    </recommendedName>
</protein>
<keyword evidence="1" id="KW-0732">Signal</keyword>
<dbReference type="InterPro" id="IPR050788">
    <property type="entry name" value="Yeast_SRP1/TIP1_CWP"/>
</dbReference>
<evidence type="ECO:0000313" key="5">
    <source>
        <dbReference type="EMBL" id="RFU27103.1"/>
    </source>
</evidence>
<evidence type="ECO:0000256" key="1">
    <source>
        <dbReference type="SAM" id="SignalP"/>
    </source>
</evidence>
<organism evidence="5 6">
    <name type="scientific">Scytalidium lignicola</name>
    <name type="common">Hyphomycete</name>
    <dbReference type="NCBI Taxonomy" id="5539"/>
    <lineage>
        <taxon>Eukaryota</taxon>
        <taxon>Fungi</taxon>
        <taxon>Dikarya</taxon>
        <taxon>Ascomycota</taxon>
        <taxon>Pezizomycotina</taxon>
        <taxon>Leotiomycetes</taxon>
        <taxon>Leotiomycetes incertae sedis</taxon>
        <taxon>Scytalidium</taxon>
    </lineage>
</organism>
<dbReference type="GO" id="GO:0005975">
    <property type="term" value="P:carbohydrate metabolic process"/>
    <property type="evidence" value="ECO:0007669"/>
    <property type="project" value="InterPro"/>
</dbReference>
<evidence type="ECO:0008006" key="7">
    <source>
        <dbReference type="Google" id="ProtNLM"/>
    </source>
</evidence>
<evidence type="ECO:0000259" key="3">
    <source>
        <dbReference type="Pfam" id="PF25116"/>
    </source>
</evidence>
<dbReference type="InterPro" id="IPR056826">
    <property type="entry name" value="Agd3_CE"/>
</dbReference>
<feature type="chain" id="PRO_5017830162" description="Extracellular serine-rich protein" evidence="1">
    <location>
        <begin position="22"/>
        <end position="753"/>
    </location>
</feature>
<feature type="non-terminal residue" evidence="5">
    <location>
        <position position="1"/>
    </location>
</feature>
<name>A0A3E2H299_SCYLI</name>
<dbReference type="SUPFAM" id="SSF88713">
    <property type="entry name" value="Glycoside hydrolase/deacetylase"/>
    <property type="match status" value="1"/>
</dbReference>
<evidence type="ECO:0000259" key="4">
    <source>
        <dbReference type="Pfam" id="PF25117"/>
    </source>
</evidence>
<dbReference type="InterPro" id="IPR056825">
    <property type="entry name" value="Agd3_C"/>
</dbReference>
<dbReference type="InterPro" id="IPR011330">
    <property type="entry name" value="Glyco_hydro/deAcase_b/a-brl"/>
</dbReference>
<reference evidence="5 6" key="1">
    <citation type="submission" date="2018-05" db="EMBL/GenBank/DDBJ databases">
        <title>Draft genome sequence of Scytalidium lignicola DSM 105466, a ubiquitous saprotrophic fungus.</title>
        <authorList>
            <person name="Buettner E."/>
            <person name="Gebauer A.M."/>
            <person name="Hofrichter M."/>
            <person name="Liers C."/>
            <person name="Kellner H."/>
        </authorList>
    </citation>
    <scope>NUCLEOTIDE SEQUENCE [LARGE SCALE GENOMIC DNA]</scope>
    <source>
        <strain evidence="5 6">DSM 105466</strain>
    </source>
</reference>
<dbReference type="OMA" id="MWPYFTT"/>
<dbReference type="PANTHER" id="PTHR31002">
    <property type="entry name" value="SERIPAUPERIN"/>
    <property type="match status" value="1"/>
</dbReference>
<comment type="caution">
    <text evidence="5">The sequence shown here is derived from an EMBL/GenBank/DDBJ whole genome shotgun (WGS) entry which is preliminary data.</text>
</comment>
<sequence>MLNNTLFKAIILGVFLSTVFAHPRPGLGIIAASETVAEEGTHLAVRRVGRAPIIPTHPANVDGKTISTNTTVQAAAVPVPAAVVAATSVKSTILVIARDTASAYSGFSGLNGYGIPYQVLVVPQAGVALPVLNSSVSIGNFGAIVVLSEVSYDYGGTTGFQSALTAAQWATLYQYQVSFGVRMVRLDVFPGPDFGATALGGCCNDGVEQLVSISNTAAFPTSGIKTGAGVTTAGLWHYPASITNASIATEFAQFAANSGAGFSSVSTAGVINNIGGRQQMAFFIGFATDWSYTSTFLQHAWITWATRGLYTGYRRINLNTQVDDMFLESDIYSPAGTTYRITPADLTQHVTWQANVNSRMSAGSSWFLEIGHNGNGNIEASDDIAIGTQCGTGPIEYPEQIDTPLEWVKPIGTGTNLWPATPSTYPYTTTCTNIDSLKTWFANTGNLNAFAHLSHTFTHEDENNATYFDVSREISWNQAWLKQVGIAAATKFSPKGIIPPAITGLHNGDALRAWKDNGIVNVVGDNTRPVLMNQVNEMWPLISTVAANGYAGIQINPRWATNIYYNCQLPACTVLEWINTSAGSGDWTALLALEKATNSRHLLGLHHDAFMFHQANLNYVTAGQTTINGVAAKLSLIQAWVETVFQEVTRLVNWPIISQKHDDFATGFANRMARDGCNPTLTYVTSPSTKKITGVTVTTTGNTCSAPIPVTVPGTVTNTQGFTTEKIGGDPLTIWVKMTGTPVTFTLSSAIPF</sequence>
<dbReference type="STRING" id="5539.A0A3E2H299"/>
<evidence type="ECO:0000313" key="6">
    <source>
        <dbReference type="Proteomes" id="UP000258309"/>
    </source>
</evidence>
<evidence type="ECO:0000259" key="2">
    <source>
        <dbReference type="Pfam" id="PF25115"/>
    </source>
</evidence>
<feature type="domain" description="Agd3 CBM87" evidence="3">
    <location>
        <begin position="89"/>
        <end position="304"/>
    </location>
</feature>
<gene>
    <name evidence="5" type="ORF">B7463_g9237</name>
</gene>
<dbReference type="Pfam" id="PF25116">
    <property type="entry name" value="CBM87_Agd3"/>
    <property type="match status" value="1"/>
</dbReference>
<dbReference type="Proteomes" id="UP000258309">
    <property type="component" value="Unassembled WGS sequence"/>
</dbReference>
<dbReference type="AlphaFoldDB" id="A0A3E2H299"/>
<feature type="domain" description="Agd3 deacetylase" evidence="2">
    <location>
        <begin position="318"/>
        <end position="681"/>
    </location>
</feature>
<dbReference type="Pfam" id="PF25117">
    <property type="entry name" value="Agd3_C"/>
    <property type="match status" value="1"/>
</dbReference>